<protein>
    <submittedName>
        <fullName evidence="17">TonB-dependent receptor</fullName>
    </submittedName>
</protein>
<keyword evidence="14" id="KW-0732">Signal</keyword>
<keyword evidence="6" id="KW-0408">Iron</keyword>
<evidence type="ECO:0000256" key="1">
    <source>
        <dbReference type="ARBA" id="ARBA00004571"/>
    </source>
</evidence>
<dbReference type="InterPro" id="IPR012910">
    <property type="entry name" value="Plug_dom"/>
</dbReference>
<evidence type="ECO:0000256" key="8">
    <source>
        <dbReference type="ARBA" id="ARBA00023077"/>
    </source>
</evidence>
<reference evidence="18" key="2">
    <citation type="submission" date="2018-06" db="EMBL/GenBank/DDBJ databases">
        <title>Genome sequence of Rhodanobacteraceae bacterium strain Dysh456.</title>
        <authorList>
            <person name="Fukui M."/>
        </authorList>
    </citation>
    <scope>NUCLEOTIDE SEQUENCE [LARGE SCALE GENOMIC DNA]</scope>
    <source>
        <strain evidence="18">Dysh456</strain>
    </source>
</reference>
<dbReference type="GO" id="GO:0009279">
    <property type="term" value="C:cell outer membrane"/>
    <property type="evidence" value="ECO:0007669"/>
    <property type="project" value="UniProtKB-SubCell"/>
</dbReference>
<dbReference type="Pfam" id="PF00593">
    <property type="entry name" value="TonB_dep_Rec_b-barrel"/>
    <property type="match status" value="1"/>
</dbReference>
<accession>A0A2Z6E367</accession>
<keyword evidence="7" id="KW-0406">Ion transport</keyword>
<keyword evidence="2 11" id="KW-0813">Transport</keyword>
<comment type="subcellular location">
    <subcellularLocation>
        <location evidence="1 11">Cell outer membrane</location>
        <topology evidence="1 11">Multi-pass membrane protein</topology>
    </subcellularLocation>
</comment>
<dbReference type="Gene3D" id="2.40.170.20">
    <property type="entry name" value="TonB-dependent receptor, beta-barrel domain"/>
    <property type="match status" value="1"/>
</dbReference>
<keyword evidence="4" id="KW-0410">Iron transport</keyword>
<evidence type="ECO:0000313" key="18">
    <source>
        <dbReference type="Proteomes" id="UP000270530"/>
    </source>
</evidence>
<keyword evidence="10 11" id="KW-0998">Cell outer membrane</keyword>
<evidence type="ECO:0000256" key="9">
    <source>
        <dbReference type="ARBA" id="ARBA00023136"/>
    </source>
</evidence>
<keyword evidence="17" id="KW-0675">Receptor</keyword>
<evidence type="ECO:0000256" key="6">
    <source>
        <dbReference type="ARBA" id="ARBA00023004"/>
    </source>
</evidence>
<dbReference type="KEGG" id="rbd:ALSL_0746"/>
<dbReference type="GO" id="GO:0006826">
    <property type="term" value="P:iron ion transport"/>
    <property type="evidence" value="ECO:0007669"/>
    <property type="project" value="UniProtKB-KW"/>
</dbReference>
<dbReference type="PANTHER" id="PTHR32552">
    <property type="entry name" value="FERRICHROME IRON RECEPTOR-RELATED"/>
    <property type="match status" value="1"/>
</dbReference>
<gene>
    <name evidence="17" type="ORF">ALSL_0746</name>
</gene>
<evidence type="ECO:0000259" key="15">
    <source>
        <dbReference type="Pfam" id="PF00593"/>
    </source>
</evidence>
<keyword evidence="18" id="KW-1185">Reference proteome</keyword>
<feature type="chain" id="PRO_5016296663" evidence="14">
    <location>
        <begin position="26"/>
        <end position="747"/>
    </location>
</feature>
<evidence type="ECO:0000256" key="4">
    <source>
        <dbReference type="ARBA" id="ARBA00022496"/>
    </source>
</evidence>
<evidence type="ECO:0000256" key="3">
    <source>
        <dbReference type="ARBA" id="ARBA00022452"/>
    </source>
</evidence>
<dbReference type="InterPro" id="IPR036942">
    <property type="entry name" value="Beta-barrel_TonB_sf"/>
</dbReference>
<dbReference type="PROSITE" id="PS52016">
    <property type="entry name" value="TONB_DEPENDENT_REC_3"/>
    <property type="match status" value="1"/>
</dbReference>
<dbReference type="PANTHER" id="PTHR32552:SF81">
    <property type="entry name" value="TONB-DEPENDENT OUTER MEMBRANE RECEPTOR"/>
    <property type="match status" value="1"/>
</dbReference>
<keyword evidence="8 12" id="KW-0798">TonB box</keyword>
<keyword evidence="3 11" id="KW-1134">Transmembrane beta strand</keyword>
<evidence type="ECO:0000256" key="5">
    <source>
        <dbReference type="ARBA" id="ARBA00022692"/>
    </source>
</evidence>
<keyword evidence="9 11" id="KW-0472">Membrane</keyword>
<keyword evidence="5 11" id="KW-0812">Transmembrane</keyword>
<evidence type="ECO:0000256" key="7">
    <source>
        <dbReference type="ARBA" id="ARBA00023065"/>
    </source>
</evidence>
<evidence type="ECO:0000256" key="2">
    <source>
        <dbReference type="ARBA" id="ARBA00022448"/>
    </source>
</evidence>
<dbReference type="InterPro" id="IPR039426">
    <property type="entry name" value="TonB-dep_rcpt-like"/>
</dbReference>
<dbReference type="Pfam" id="PF07715">
    <property type="entry name" value="Plug"/>
    <property type="match status" value="1"/>
</dbReference>
<dbReference type="AlphaFoldDB" id="A0A2Z6E367"/>
<evidence type="ECO:0000313" key="17">
    <source>
        <dbReference type="EMBL" id="BBD79412.1"/>
    </source>
</evidence>
<dbReference type="SUPFAM" id="SSF56935">
    <property type="entry name" value="Porins"/>
    <property type="match status" value="1"/>
</dbReference>
<sequence>MSRIDRRSLTRALLAVAITSSWAHAADAPQEDKSQSAAGQTKKPAAKKEEAKTLEEITVTSRQRSERLQDVPIAVTAFGPAEIREAGISRPADFIALTPNVSFNQAQNVGTSFITIRGLTQVRNEEAPVAVVIDGIPQVNTNQFNQELYDVEQIEVLKGPQGALYGNNSVGGAINIVTTPPPSEAGGYVQAGAGNGGLKRTQASYGGPLDKDGHVRYIVSGFWSEFGGLLQNHYLHVPVDNLRSSGVRLRVIDDINDWITADVRVSSAYDNGGALNHVFQPLYGVYDASNAKLPLTANNHGKDKREMNQVAAKFDFRFEPGTLTSTTSWDRLREYFAGDQFPYSPRTSLNPLPGYEGLDGVQTQFLYVHALSQELRFTSRADERFRWIAGVYGQAVDRYISSGIEQDLGLGMVPLYRHPKPNDPRGATLSFIADNNQNRTYSAFGQVAYDILPELEAALAMRYDDARRRQINLSTPQYDPNAGEERSARFKAWEPKVSLTWKPDPRYTAYLTYGKGFNSGGFNQSGVAKAAASAGLIGVSDLYKPEYARTWEAGVKSRPFNWLEVNGDVFYTNLSNQHYFVFVGAVGAQVIAPIDAEILRGYELEAKAALTSHLSLFGAYGYTQSNIRKFTLNPADVGNQAPYAPRYTGNIGFEYRHPINAALDGLVRVDYRRVAEQYWDPENSTARQPLNLIDARIMLDAHDGTWSLSFWGRNLKNQKYLSDWVVGGFAHPAEPRTFGADLRWNFF</sequence>
<dbReference type="EMBL" id="AP018560">
    <property type="protein sequence ID" value="BBD79412.1"/>
    <property type="molecule type" value="Genomic_DNA"/>
</dbReference>
<feature type="domain" description="TonB-dependent receptor plug" evidence="16">
    <location>
        <begin position="68"/>
        <end position="173"/>
    </location>
</feature>
<evidence type="ECO:0000256" key="11">
    <source>
        <dbReference type="PROSITE-ProRule" id="PRU01360"/>
    </source>
</evidence>
<evidence type="ECO:0000256" key="14">
    <source>
        <dbReference type="SAM" id="SignalP"/>
    </source>
</evidence>
<evidence type="ECO:0000256" key="13">
    <source>
        <dbReference type="SAM" id="MobiDB-lite"/>
    </source>
</evidence>
<feature type="domain" description="TonB-dependent receptor-like beta-barrel" evidence="15">
    <location>
        <begin position="268"/>
        <end position="715"/>
    </location>
</feature>
<evidence type="ECO:0000256" key="12">
    <source>
        <dbReference type="RuleBase" id="RU003357"/>
    </source>
</evidence>
<dbReference type="CDD" id="cd01347">
    <property type="entry name" value="ligand_gated_channel"/>
    <property type="match status" value="1"/>
</dbReference>
<dbReference type="InterPro" id="IPR000531">
    <property type="entry name" value="Beta-barrel_TonB"/>
</dbReference>
<evidence type="ECO:0000259" key="16">
    <source>
        <dbReference type="Pfam" id="PF07715"/>
    </source>
</evidence>
<comment type="similarity">
    <text evidence="11 12">Belongs to the TonB-dependent receptor family.</text>
</comment>
<dbReference type="RefSeq" id="WP_161970925.1">
    <property type="nucleotide sequence ID" value="NZ_AP018560.1"/>
</dbReference>
<evidence type="ECO:0000256" key="10">
    <source>
        <dbReference type="ARBA" id="ARBA00023237"/>
    </source>
</evidence>
<organism evidence="17 18">
    <name type="scientific">Aerosticca soli</name>
    <dbReference type="NCBI Taxonomy" id="2010829"/>
    <lineage>
        <taxon>Bacteria</taxon>
        <taxon>Pseudomonadati</taxon>
        <taxon>Pseudomonadota</taxon>
        <taxon>Gammaproteobacteria</taxon>
        <taxon>Lysobacterales</taxon>
        <taxon>Rhodanobacteraceae</taxon>
        <taxon>Aerosticca</taxon>
    </lineage>
</organism>
<feature type="region of interest" description="Disordered" evidence="13">
    <location>
        <begin position="24"/>
        <end position="53"/>
    </location>
</feature>
<name>A0A2Z6E367_9GAMM</name>
<feature type="signal peptide" evidence="14">
    <location>
        <begin position="1"/>
        <end position="25"/>
    </location>
</feature>
<proteinExistence type="inferred from homology"/>
<dbReference type="Proteomes" id="UP000270530">
    <property type="component" value="Chromosome"/>
</dbReference>
<reference evidence="18" key="1">
    <citation type="submission" date="2018-04" db="EMBL/GenBank/DDBJ databases">
        <authorList>
            <person name="Watanabe M."/>
            <person name="Kojima H."/>
        </authorList>
    </citation>
    <scope>NUCLEOTIDE SEQUENCE [LARGE SCALE GENOMIC DNA]</scope>
    <source>
        <strain evidence="18">Dysh456</strain>
    </source>
</reference>